<dbReference type="EMBL" id="BAAASJ010000022">
    <property type="protein sequence ID" value="GAA2629976.1"/>
    <property type="molecule type" value="Genomic_DNA"/>
</dbReference>
<evidence type="ECO:0000313" key="9">
    <source>
        <dbReference type="Proteomes" id="UP001500151"/>
    </source>
</evidence>
<dbReference type="PANTHER" id="PTHR30482:SF17">
    <property type="entry name" value="ABC TRANSPORTER ATP-BINDING PROTEIN"/>
    <property type="match status" value="1"/>
</dbReference>
<feature type="transmembrane region" description="Helical" evidence="7">
    <location>
        <begin position="315"/>
        <end position="335"/>
    </location>
</feature>
<organism evidence="8 9">
    <name type="scientific">Streptomyces vastus</name>
    <dbReference type="NCBI Taxonomy" id="285451"/>
    <lineage>
        <taxon>Bacteria</taxon>
        <taxon>Bacillati</taxon>
        <taxon>Actinomycetota</taxon>
        <taxon>Actinomycetes</taxon>
        <taxon>Kitasatosporales</taxon>
        <taxon>Streptomycetaceae</taxon>
        <taxon>Streptomyces</taxon>
    </lineage>
</organism>
<dbReference type="RefSeq" id="WP_344389239.1">
    <property type="nucleotide sequence ID" value="NZ_BAAASJ010000022.1"/>
</dbReference>
<dbReference type="InterPro" id="IPR001851">
    <property type="entry name" value="ABC_transp_permease"/>
</dbReference>
<keyword evidence="4 7" id="KW-1133">Transmembrane helix</keyword>
<name>A0ABN3QLZ0_9ACTN</name>
<sequence length="358" mass="36452">MKAEAEAMRGDTGGPQDTTTPVLEPLRSGPGGAHLPGRRRAAVAVAVVALLAAAPLVLSPYPVSAMTRMLAFAVLVIGVDLLTGVTGLPSLGQAAYFGVGAYTAVLVGLHITPDAMVQALAGLVMGLVAAAVTGWVAVRARGIVFLMLTLAIGESVHQVADTWSAVGGSNGLAGMPPISLFGGPALLAAGFVYWWVLAVAALVFAAVALVVRSPYGRTLRGIRDNEARMRALGYRPALARYGVFCLAGAVAGVGGALWAQQARFFSPGDMGFEVAALALLSVVIGGAGSLWGPCLGAALVLLVRDNLSASIGGHGPLVLGAVFIAVVFLMPRGLAGLTGTRVRLRSLASARRRKENSS</sequence>
<dbReference type="Pfam" id="PF02653">
    <property type="entry name" value="BPD_transp_2"/>
    <property type="match status" value="1"/>
</dbReference>
<feature type="transmembrane region" description="Helical" evidence="7">
    <location>
        <begin position="238"/>
        <end position="259"/>
    </location>
</feature>
<evidence type="ECO:0000256" key="4">
    <source>
        <dbReference type="ARBA" id="ARBA00022989"/>
    </source>
</evidence>
<feature type="transmembrane region" description="Helical" evidence="7">
    <location>
        <begin position="94"/>
        <end position="112"/>
    </location>
</feature>
<feature type="region of interest" description="Disordered" evidence="6">
    <location>
        <begin position="1"/>
        <end position="34"/>
    </location>
</feature>
<dbReference type="CDD" id="cd06581">
    <property type="entry name" value="TM_PBP1_LivM_like"/>
    <property type="match status" value="1"/>
</dbReference>
<comment type="subcellular location">
    <subcellularLocation>
        <location evidence="1">Cell membrane</location>
        <topology evidence="1">Multi-pass membrane protein</topology>
    </subcellularLocation>
</comment>
<keyword evidence="5 7" id="KW-0472">Membrane</keyword>
<dbReference type="PANTHER" id="PTHR30482">
    <property type="entry name" value="HIGH-AFFINITY BRANCHED-CHAIN AMINO ACID TRANSPORT SYSTEM PERMEASE"/>
    <property type="match status" value="1"/>
</dbReference>
<feature type="transmembrane region" description="Helical" evidence="7">
    <location>
        <begin position="279"/>
        <end position="303"/>
    </location>
</feature>
<evidence type="ECO:0000256" key="2">
    <source>
        <dbReference type="ARBA" id="ARBA00022475"/>
    </source>
</evidence>
<evidence type="ECO:0000313" key="8">
    <source>
        <dbReference type="EMBL" id="GAA2629976.1"/>
    </source>
</evidence>
<evidence type="ECO:0000256" key="6">
    <source>
        <dbReference type="SAM" id="MobiDB-lite"/>
    </source>
</evidence>
<protein>
    <submittedName>
        <fullName evidence="8">Branched-chain amino acid ABC transporter permease</fullName>
    </submittedName>
</protein>
<reference evidence="8 9" key="1">
    <citation type="journal article" date="2019" name="Int. J. Syst. Evol. Microbiol.">
        <title>The Global Catalogue of Microorganisms (GCM) 10K type strain sequencing project: providing services to taxonomists for standard genome sequencing and annotation.</title>
        <authorList>
            <consortium name="The Broad Institute Genomics Platform"/>
            <consortium name="The Broad Institute Genome Sequencing Center for Infectious Disease"/>
            <person name="Wu L."/>
            <person name="Ma J."/>
        </authorList>
    </citation>
    <scope>NUCLEOTIDE SEQUENCE [LARGE SCALE GENOMIC DNA]</scope>
    <source>
        <strain evidence="8 9">JCM 4524</strain>
    </source>
</reference>
<keyword evidence="2" id="KW-1003">Cell membrane</keyword>
<feature type="transmembrane region" description="Helical" evidence="7">
    <location>
        <begin position="70"/>
        <end position="88"/>
    </location>
</feature>
<comment type="caution">
    <text evidence="8">The sequence shown here is derived from an EMBL/GenBank/DDBJ whole genome shotgun (WGS) entry which is preliminary data.</text>
</comment>
<dbReference type="InterPro" id="IPR043428">
    <property type="entry name" value="LivM-like"/>
</dbReference>
<keyword evidence="3 7" id="KW-0812">Transmembrane</keyword>
<accession>A0ABN3QLZ0</accession>
<gene>
    <name evidence="8" type="ORF">GCM10010307_21260</name>
</gene>
<feature type="transmembrane region" description="Helical" evidence="7">
    <location>
        <begin position="41"/>
        <end position="58"/>
    </location>
</feature>
<evidence type="ECO:0000256" key="7">
    <source>
        <dbReference type="SAM" id="Phobius"/>
    </source>
</evidence>
<feature type="transmembrane region" description="Helical" evidence="7">
    <location>
        <begin position="119"/>
        <end position="138"/>
    </location>
</feature>
<evidence type="ECO:0000256" key="1">
    <source>
        <dbReference type="ARBA" id="ARBA00004651"/>
    </source>
</evidence>
<evidence type="ECO:0000256" key="5">
    <source>
        <dbReference type="ARBA" id="ARBA00023136"/>
    </source>
</evidence>
<proteinExistence type="predicted"/>
<evidence type="ECO:0000256" key="3">
    <source>
        <dbReference type="ARBA" id="ARBA00022692"/>
    </source>
</evidence>
<feature type="transmembrane region" description="Helical" evidence="7">
    <location>
        <begin position="185"/>
        <end position="211"/>
    </location>
</feature>
<dbReference type="Proteomes" id="UP001500151">
    <property type="component" value="Unassembled WGS sequence"/>
</dbReference>
<keyword evidence="9" id="KW-1185">Reference proteome</keyword>